<dbReference type="Gene3D" id="3.60.20.10">
    <property type="entry name" value="Glutamine Phosphoribosylpyrophosphate, subunit 1, domain 1"/>
    <property type="match status" value="1"/>
</dbReference>
<feature type="non-terminal residue" evidence="7">
    <location>
        <position position="76"/>
    </location>
</feature>
<accession>A0A382FUD0</accession>
<dbReference type="PROSITE" id="PS51278">
    <property type="entry name" value="GATASE_TYPE_2"/>
    <property type="match status" value="1"/>
</dbReference>
<dbReference type="AlphaFoldDB" id="A0A382FUD0"/>
<protein>
    <recommendedName>
        <fullName evidence="2">glutamine--fructose-6-phosphate transaminase (isomerizing)</fullName>
        <ecNumber evidence="2">2.6.1.16</ecNumber>
    </recommendedName>
</protein>
<dbReference type="GO" id="GO:0006002">
    <property type="term" value="P:fructose 6-phosphate metabolic process"/>
    <property type="evidence" value="ECO:0007669"/>
    <property type="project" value="TreeGrafter"/>
</dbReference>
<name>A0A382FUD0_9ZZZZ</name>
<feature type="domain" description="Glutamine amidotransferase type-2" evidence="6">
    <location>
        <begin position="2"/>
        <end position="76"/>
    </location>
</feature>
<dbReference type="SUPFAM" id="SSF56235">
    <property type="entry name" value="N-terminal nucleophile aminohydrolases (Ntn hydrolases)"/>
    <property type="match status" value="1"/>
</dbReference>
<organism evidence="7">
    <name type="scientific">marine metagenome</name>
    <dbReference type="NCBI Taxonomy" id="408172"/>
    <lineage>
        <taxon>unclassified sequences</taxon>
        <taxon>metagenomes</taxon>
        <taxon>ecological metagenomes</taxon>
    </lineage>
</organism>
<dbReference type="InterPro" id="IPR017932">
    <property type="entry name" value="GATase_2_dom"/>
</dbReference>
<keyword evidence="4" id="KW-0808">Transferase</keyword>
<evidence type="ECO:0000256" key="1">
    <source>
        <dbReference type="ARBA" id="ARBA00001031"/>
    </source>
</evidence>
<comment type="catalytic activity">
    <reaction evidence="1">
        <text>D-fructose 6-phosphate + L-glutamine = D-glucosamine 6-phosphate + L-glutamate</text>
        <dbReference type="Rhea" id="RHEA:13237"/>
        <dbReference type="ChEBI" id="CHEBI:29985"/>
        <dbReference type="ChEBI" id="CHEBI:58359"/>
        <dbReference type="ChEBI" id="CHEBI:58725"/>
        <dbReference type="ChEBI" id="CHEBI:61527"/>
        <dbReference type="EC" id="2.6.1.16"/>
    </reaction>
</comment>
<gene>
    <name evidence="7" type="ORF">METZ01_LOCUS219434</name>
</gene>
<dbReference type="GO" id="GO:0004360">
    <property type="term" value="F:glutamine-fructose-6-phosphate transaminase (isomerizing) activity"/>
    <property type="evidence" value="ECO:0007669"/>
    <property type="project" value="UniProtKB-EC"/>
</dbReference>
<dbReference type="GO" id="GO:0006487">
    <property type="term" value="P:protein N-linked glycosylation"/>
    <property type="evidence" value="ECO:0007669"/>
    <property type="project" value="TreeGrafter"/>
</dbReference>
<sequence>MCGIFGSINKNALQDTYTGLSRLEYRGYDSFGYAAITNNQINVVKRLGSVDKSAFDRSLGYQYDAAIGHVRWATNG</sequence>
<dbReference type="EC" id="2.6.1.16" evidence="2"/>
<evidence type="ECO:0000256" key="5">
    <source>
        <dbReference type="ARBA" id="ARBA00022962"/>
    </source>
</evidence>
<dbReference type="InterPro" id="IPR029055">
    <property type="entry name" value="Ntn_hydrolases_N"/>
</dbReference>
<dbReference type="EMBL" id="UINC01051891">
    <property type="protein sequence ID" value="SVB66580.1"/>
    <property type="molecule type" value="Genomic_DNA"/>
</dbReference>
<proteinExistence type="predicted"/>
<dbReference type="PANTHER" id="PTHR10937:SF0">
    <property type="entry name" value="GLUTAMINE--FRUCTOSE-6-PHOSPHATE TRANSAMINASE (ISOMERIZING)"/>
    <property type="match status" value="1"/>
</dbReference>
<evidence type="ECO:0000256" key="2">
    <source>
        <dbReference type="ARBA" id="ARBA00012916"/>
    </source>
</evidence>
<evidence type="ECO:0000259" key="6">
    <source>
        <dbReference type="PROSITE" id="PS51278"/>
    </source>
</evidence>
<dbReference type="PANTHER" id="PTHR10937">
    <property type="entry name" value="GLUCOSAMINE--FRUCTOSE-6-PHOSPHATE AMINOTRANSFERASE, ISOMERIZING"/>
    <property type="match status" value="1"/>
</dbReference>
<reference evidence="7" key="1">
    <citation type="submission" date="2018-05" db="EMBL/GenBank/DDBJ databases">
        <authorList>
            <person name="Lanie J.A."/>
            <person name="Ng W.-L."/>
            <person name="Kazmierczak K.M."/>
            <person name="Andrzejewski T.M."/>
            <person name="Davidsen T.M."/>
            <person name="Wayne K.J."/>
            <person name="Tettelin H."/>
            <person name="Glass J.I."/>
            <person name="Rusch D."/>
            <person name="Podicherti R."/>
            <person name="Tsui H.-C.T."/>
            <person name="Winkler M.E."/>
        </authorList>
    </citation>
    <scope>NUCLEOTIDE SEQUENCE</scope>
</reference>
<evidence type="ECO:0000256" key="3">
    <source>
        <dbReference type="ARBA" id="ARBA00022576"/>
    </source>
</evidence>
<dbReference type="GO" id="GO:0006047">
    <property type="term" value="P:UDP-N-acetylglucosamine metabolic process"/>
    <property type="evidence" value="ECO:0007669"/>
    <property type="project" value="TreeGrafter"/>
</dbReference>
<keyword evidence="5" id="KW-0315">Glutamine amidotransferase</keyword>
<keyword evidence="3" id="KW-0032">Aminotransferase</keyword>
<evidence type="ECO:0000313" key="7">
    <source>
        <dbReference type="EMBL" id="SVB66580.1"/>
    </source>
</evidence>
<evidence type="ECO:0000256" key="4">
    <source>
        <dbReference type="ARBA" id="ARBA00022679"/>
    </source>
</evidence>